<dbReference type="KEGG" id="rsz:108808813"/>
<dbReference type="RefSeq" id="XP_018436414.2">
    <property type="nucleotide sequence ID" value="XM_018580912.2"/>
</dbReference>
<dbReference type="PANTHER" id="PTHR47293">
    <property type="entry name" value="JACALIN-RELATED LECTIN 3"/>
    <property type="match status" value="1"/>
</dbReference>
<gene>
    <name evidence="5" type="primary">LOC108808813</name>
</gene>
<dbReference type="Proteomes" id="UP000504610">
    <property type="component" value="Chromosome 6"/>
</dbReference>
<dbReference type="GO" id="GO:0030246">
    <property type="term" value="F:carbohydrate binding"/>
    <property type="evidence" value="ECO:0007669"/>
    <property type="project" value="UniProtKB-KW"/>
</dbReference>
<keyword evidence="2" id="KW-0430">Lectin</keyword>
<evidence type="ECO:0000256" key="1">
    <source>
        <dbReference type="ARBA" id="ARBA00006568"/>
    </source>
</evidence>
<dbReference type="InterPro" id="IPR001229">
    <property type="entry name" value="Jacalin-like_lectin_dom"/>
</dbReference>
<dbReference type="AlphaFoldDB" id="A0A6J0JNM8"/>
<dbReference type="GeneID" id="108808813"/>
<dbReference type="Gene3D" id="2.100.10.30">
    <property type="entry name" value="Jacalin-like lectin domain"/>
    <property type="match status" value="1"/>
</dbReference>
<dbReference type="InterPro" id="IPR036404">
    <property type="entry name" value="Jacalin-like_lectin_dom_sf"/>
</dbReference>
<evidence type="ECO:0000313" key="4">
    <source>
        <dbReference type="Proteomes" id="UP000504610"/>
    </source>
</evidence>
<keyword evidence="4" id="KW-1185">Reference proteome</keyword>
<dbReference type="OrthoDB" id="581739at2759"/>
<accession>A0A6J0JNM8</accession>
<dbReference type="PROSITE" id="PS51752">
    <property type="entry name" value="JACALIN_LECTIN"/>
    <property type="match status" value="1"/>
</dbReference>
<reference evidence="5" key="2">
    <citation type="submission" date="2025-08" db="UniProtKB">
        <authorList>
            <consortium name="RefSeq"/>
        </authorList>
    </citation>
    <scope>IDENTIFICATION</scope>
    <source>
        <tissue evidence="5">Leaf</tissue>
    </source>
</reference>
<organism evidence="4 5">
    <name type="scientific">Raphanus sativus</name>
    <name type="common">Radish</name>
    <name type="synonym">Raphanus raphanistrum var. sativus</name>
    <dbReference type="NCBI Taxonomy" id="3726"/>
    <lineage>
        <taxon>Eukaryota</taxon>
        <taxon>Viridiplantae</taxon>
        <taxon>Streptophyta</taxon>
        <taxon>Embryophyta</taxon>
        <taxon>Tracheophyta</taxon>
        <taxon>Spermatophyta</taxon>
        <taxon>Magnoliopsida</taxon>
        <taxon>eudicotyledons</taxon>
        <taxon>Gunneridae</taxon>
        <taxon>Pentapetalae</taxon>
        <taxon>rosids</taxon>
        <taxon>malvids</taxon>
        <taxon>Brassicales</taxon>
        <taxon>Brassicaceae</taxon>
        <taxon>Brassiceae</taxon>
        <taxon>Raphanus</taxon>
    </lineage>
</organism>
<name>A0A6J0JNM8_RAPSA</name>
<evidence type="ECO:0000259" key="3">
    <source>
        <dbReference type="PROSITE" id="PS51752"/>
    </source>
</evidence>
<reference evidence="4" key="1">
    <citation type="journal article" date="2019" name="Database">
        <title>The radish genome database (RadishGD): an integrated information resource for radish genomics.</title>
        <authorList>
            <person name="Yu H.J."/>
            <person name="Baek S."/>
            <person name="Lee Y.J."/>
            <person name="Cho A."/>
            <person name="Mun J.H."/>
        </authorList>
    </citation>
    <scope>NUCLEOTIDE SEQUENCE [LARGE SCALE GENOMIC DNA]</scope>
    <source>
        <strain evidence="4">cv. WK10039</strain>
    </source>
</reference>
<feature type="domain" description="Jacalin-type lectin" evidence="3">
    <location>
        <begin position="21"/>
        <end position="170"/>
    </location>
</feature>
<comment type="similarity">
    <text evidence="1">Belongs to the jacalin lectin family.</text>
</comment>
<proteinExistence type="inferred from homology"/>
<protein>
    <submittedName>
        <fullName evidence="5">Jacalin-related lectin 25-like</fullName>
    </submittedName>
</protein>
<sequence length="181" mass="20679">MIRAGHVGRWRRAIWNRGKLAELDSEWYFPEDTEWDEKGRTMISHIYVSYDKTITSIQFGYYENEALVLSEKYGPPHIPGNFSMEFVTVKLVQDEYVTGLSGNQRFLEGISNLTFHTNLGKHGPIGKFKDNYPNSFNVFDPEIRDQRGFGGFFGSYNSYGLSSIGIYANPTASSETVKTFD</sequence>
<evidence type="ECO:0000313" key="5">
    <source>
        <dbReference type="RefSeq" id="XP_018436414.2"/>
    </source>
</evidence>
<dbReference type="SMART" id="SM00915">
    <property type="entry name" value="Jacalin"/>
    <property type="match status" value="1"/>
</dbReference>
<dbReference type="SUPFAM" id="SSF51101">
    <property type="entry name" value="Mannose-binding lectins"/>
    <property type="match status" value="1"/>
</dbReference>
<dbReference type="Pfam" id="PF01419">
    <property type="entry name" value="Jacalin"/>
    <property type="match status" value="1"/>
</dbReference>
<evidence type="ECO:0000256" key="2">
    <source>
        <dbReference type="ARBA" id="ARBA00022734"/>
    </source>
</evidence>
<dbReference type="PANTHER" id="PTHR47293:SF47">
    <property type="entry name" value="JACALIN-TYPE LECTIN DOMAIN-CONTAINING PROTEIN"/>
    <property type="match status" value="1"/>
</dbReference>